<evidence type="ECO:0000313" key="3">
    <source>
        <dbReference type="Proteomes" id="UP001500037"/>
    </source>
</evidence>
<dbReference type="Proteomes" id="UP001500037">
    <property type="component" value="Unassembled WGS sequence"/>
</dbReference>
<dbReference type="InterPro" id="IPR010296">
    <property type="entry name" value="DUF899_thioredox"/>
</dbReference>
<feature type="compositionally biased region" description="Pro residues" evidence="1">
    <location>
        <begin position="1"/>
        <end position="16"/>
    </location>
</feature>
<dbReference type="EMBL" id="BAAALF010000175">
    <property type="protein sequence ID" value="GAA1266317.1"/>
    <property type="molecule type" value="Genomic_DNA"/>
</dbReference>
<comment type="caution">
    <text evidence="2">The sequence shown here is derived from an EMBL/GenBank/DDBJ whole genome shotgun (WGS) entry which is preliminary data.</text>
</comment>
<dbReference type="Gene3D" id="3.40.30.10">
    <property type="entry name" value="Glutaredoxin"/>
    <property type="match status" value="1"/>
</dbReference>
<dbReference type="InterPro" id="IPR036249">
    <property type="entry name" value="Thioredoxin-like_sf"/>
</dbReference>
<proteinExistence type="predicted"/>
<gene>
    <name evidence="2" type="ORF">GCM10009665_64200</name>
</gene>
<keyword evidence="3" id="KW-1185">Reference proteome</keyword>
<organism evidence="2 3">
    <name type="scientific">Kitasatospora nipponensis</name>
    <dbReference type="NCBI Taxonomy" id="258049"/>
    <lineage>
        <taxon>Bacteria</taxon>
        <taxon>Bacillati</taxon>
        <taxon>Actinomycetota</taxon>
        <taxon>Actinomycetes</taxon>
        <taxon>Kitasatosporales</taxon>
        <taxon>Streptomycetaceae</taxon>
        <taxon>Kitasatospora</taxon>
    </lineage>
</organism>
<evidence type="ECO:0000256" key="1">
    <source>
        <dbReference type="SAM" id="MobiDB-lite"/>
    </source>
</evidence>
<name>A0ABN1WXN4_9ACTN</name>
<protein>
    <submittedName>
        <fullName evidence="2">DUF899 domain-containing protein</fullName>
    </submittedName>
</protein>
<dbReference type="Pfam" id="PF05988">
    <property type="entry name" value="DUF899"/>
    <property type="match status" value="1"/>
</dbReference>
<dbReference type="RefSeq" id="WP_344445631.1">
    <property type="nucleotide sequence ID" value="NZ_BAAALF010000175.1"/>
</dbReference>
<dbReference type="SUPFAM" id="SSF52833">
    <property type="entry name" value="Thioredoxin-like"/>
    <property type="match status" value="1"/>
</dbReference>
<sequence>MTPPPPPPATPPPSPFQPYATRLPGESAAYLTAREELRLAEIELMRHREQVAQRRRALPAGPVLPDYTFLEGPAFLDQGDEPVRTVRLADLFSGPDRPLVIYQFMYGKRQQSPCPMCTLWIDGFNGVAHHLARNADFAVVAAADPGALRAHARRRGWDRLRLLSCGAGTFKYDLGSEDEDGNQDATVSVFTRDPEGAVRHQYSARPRLAPDIDQRGIDLLSPVWHLLDLTPQGRGDWYAGLDY</sequence>
<accession>A0ABN1WXN4</accession>
<evidence type="ECO:0000313" key="2">
    <source>
        <dbReference type="EMBL" id="GAA1266317.1"/>
    </source>
</evidence>
<feature type="region of interest" description="Disordered" evidence="1">
    <location>
        <begin position="1"/>
        <end position="21"/>
    </location>
</feature>
<reference evidence="2 3" key="1">
    <citation type="journal article" date="2019" name="Int. J. Syst. Evol. Microbiol.">
        <title>The Global Catalogue of Microorganisms (GCM) 10K type strain sequencing project: providing services to taxonomists for standard genome sequencing and annotation.</title>
        <authorList>
            <consortium name="The Broad Institute Genomics Platform"/>
            <consortium name="The Broad Institute Genome Sequencing Center for Infectious Disease"/>
            <person name="Wu L."/>
            <person name="Ma J."/>
        </authorList>
    </citation>
    <scope>NUCLEOTIDE SEQUENCE [LARGE SCALE GENOMIC DNA]</scope>
    <source>
        <strain evidence="2 3">JCM 13004</strain>
    </source>
</reference>